<dbReference type="InterPro" id="IPR001750">
    <property type="entry name" value="ND/Mrp_TM"/>
</dbReference>
<dbReference type="Proteomes" id="UP000013378">
    <property type="component" value="Unassembled WGS sequence"/>
</dbReference>
<feature type="transmembrane region" description="Helical" evidence="8">
    <location>
        <begin position="505"/>
        <end position="529"/>
    </location>
</feature>
<keyword evidence="6 8" id="KW-0472">Membrane</keyword>
<name>R1CHV7_9FIRM</name>
<dbReference type="RefSeq" id="WP_006305457.1">
    <property type="nucleotide sequence ID" value="NZ_ARZA01000005.1"/>
</dbReference>
<accession>R1CHV7</accession>
<evidence type="ECO:0000259" key="9">
    <source>
        <dbReference type="Pfam" id="PF00361"/>
    </source>
</evidence>
<keyword evidence="3" id="KW-1003">Cell membrane</keyword>
<evidence type="ECO:0000256" key="4">
    <source>
        <dbReference type="ARBA" id="ARBA00022692"/>
    </source>
</evidence>
<feature type="transmembrane region" description="Helical" evidence="8">
    <location>
        <begin position="436"/>
        <end position="455"/>
    </location>
</feature>
<keyword evidence="10" id="KW-0830">Ubiquinone</keyword>
<comment type="subcellular location">
    <subcellularLocation>
        <location evidence="1">Cell membrane</location>
        <topology evidence="1">Multi-pass membrane protein</topology>
    </subcellularLocation>
    <subcellularLocation>
        <location evidence="7">Membrane</location>
        <topology evidence="7">Multi-pass membrane protein</topology>
    </subcellularLocation>
</comment>
<dbReference type="EMBL" id="ARZA01000005">
    <property type="protein sequence ID" value="EOD01870.1"/>
    <property type="molecule type" value="Genomic_DNA"/>
</dbReference>
<dbReference type="PANTHER" id="PTHR42703">
    <property type="entry name" value="NADH DEHYDROGENASE"/>
    <property type="match status" value="1"/>
</dbReference>
<feature type="transmembrane region" description="Helical" evidence="8">
    <location>
        <begin position="265"/>
        <end position="285"/>
    </location>
</feature>
<feature type="transmembrane region" description="Helical" evidence="8">
    <location>
        <begin position="361"/>
        <end position="380"/>
    </location>
</feature>
<feature type="transmembrane region" description="Helical" evidence="8">
    <location>
        <begin position="323"/>
        <end position="341"/>
    </location>
</feature>
<reference evidence="10 11" key="1">
    <citation type="journal article" date="2015" name="Geomicrobiol. J.">
        <title>Caldisalinibacter kiritimatiensis gen. nov., sp. nov., a moderately thermohalophilic thiosulfate-reducing bacterium from a hypersaline microbial mat.</title>
        <authorList>
            <person name="Ben Hania W."/>
            <person name="Joseph M."/>
            <person name="Fiebig A."/>
            <person name="Bunk B."/>
            <person name="Klenk H.-P."/>
            <person name="Fardeau M.-L."/>
            <person name="Spring S."/>
        </authorList>
    </citation>
    <scope>NUCLEOTIDE SEQUENCE [LARGE SCALE GENOMIC DNA]</scope>
    <source>
        <strain evidence="10 11">L21-TH-D2</strain>
    </source>
</reference>
<evidence type="ECO:0000256" key="7">
    <source>
        <dbReference type="RuleBase" id="RU000320"/>
    </source>
</evidence>
<gene>
    <name evidence="10" type="ORF">L21TH_0056</name>
</gene>
<feature type="transmembrane region" description="Helical" evidence="8">
    <location>
        <begin position="475"/>
        <end position="493"/>
    </location>
</feature>
<dbReference type="InterPro" id="IPR003918">
    <property type="entry name" value="NADH_UbQ_OxRdtase"/>
</dbReference>
<protein>
    <submittedName>
        <fullName evidence="10">NADH/Ubiquinone/plastoquinone (Complex I)</fullName>
    </submittedName>
</protein>
<dbReference type="GO" id="GO:0005886">
    <property type="term" value="C:plasma membrane"/>
    <property type="evidence" value="ECO:0007669"/>
    <property type="project" value="UniProtKB-SubCell"/>
</dbReference>
<keyword evidence="5 8" id="KW-1133">Transmembrane helix</keyword>
<keyword evidence="4 7" id="KW-0812">Transmembrane</keyword>
<dbReference type="eggNOG" id="COG0651">
    <property type="taxonomic scope" value="Bacteria"/>
</dbReference>
<comment type="caution">
    <text evidence="10">The sequence shown here is derived from an EMBL/GenBank/DDBJ whole genome shotgun (WGS) entry which is preliminary data.</text>
</comment>
<feature type="domain" description="NADH:quinone oxidoreductase/Mrp antiporter transmembrane" evidence="9">
    <location>
        <begin position="123"/>
        <end position="392"/>
    </location>
</feature>
<dbReference type="PRINTS" id="PR01437">
    <property type="entry name" value="NUOXDRDTASE4"/>
</dbReference>
<feature type="transmembrane region" description="Helical" evidence="8">
    <location>
        <begin position="29"/>
        <end position="48"/>
    </location>
</feature>
<feature type="transmembrane region" description="Helical" evidence="8">
    <location>
        <begin position="200"/>
        <end position="222"/>
    </location>
</feature>
<feature type="transmembrane region" description="Helical" evidence="8">
    <location>
        <begin position="292"/>
        <end position="311"/>
    </location>
</feature>
<dbReference type="AlphaFoldDB" id="R1CHV7"/>
<dbReference type="Pfam" id="PF00361">
    <property type="entry name" value="Proton_antipo_M"/>
    <property type="match status" value="1"/>
</dbReference>
<evidence type="ECO:0000256" key="3">
    <source>
        <dbReference type="ARBA" id="ARBA00022475"/>
    </source>
</evidence>
<keyword evidence="11" id="KW-1185">Reference proteome</keyword>
<dbReference type="STRING" id="1304284.L21TH_0056"/>
<feature type="transmembrane region" description="Helical" evidence="8">
    <location>
        <begin position="103"/>
        <end position="120"/>
    </location>
</feature>
<evidence type="ECO:0000313" key="10">
    <source>
        <dbReference type="EMBL" id="EOD01870.1"/>
    </source>
</evidence>
<dbReference type="InterPro" id="IPR050586">
    <property type="entry name" value="CPA3_Na-H_Antiporter_D"/>
</dbReference>
<evidence type="ECO:0000256" key="5">
    <source>
        <dbReference type="ARBA" id="ARBA00022989"/>
    </source>
</evidence>
<feature type="transmembrane region" description="Helical" evidence="8">
    <location>
        <begin position="157"/>
        <end position="180"/>
    </location>
</feature>
<dbReference type="PANTHER" id="PTHR42703:SF1">
    <property type="entry name" value="NA(+)_H(+) ANTIPORTER SUBUNIT D1"/>
    <property type="match status" value="1"/>
</dbReference>
<feature type="transmembrane region" description="Helical" evidence="8">
    <location>
        <begin position="126"/>
        <end position="145"/>
    </location>
</feature>
<organism evidence="10 11">
    <name type="scientific">Caldisalinibacter kiritimatiensis</name>
    <dbReference type="NCBI Taxonomy" id="1304284"/>
    <lineage>
        <taxon>Bacteria</taxon>
        <taxon>Bacillati</taxon>
        <taxon>Bacillota</taxon>
        <taxon>Tissierellia</taxon>
        <taxon>Tissierellales</taxon>
        <taxon>Thermohalobacteraceae</taxon>
        <taxon>Caldisalinibacter</taxon>
    </lineage>
</organism>
<dbReference type="OrthoDB" id="9807568at2"/>
<feature type="transmembrane region" description="Helical" evidence="8">
    <location>
        <begin position="76"/>
        <end position="96"/>
    </location>
</feature>
<feature type="transmembrane region" description="Helical" evidence="8">
    <location>
        <begin position="400"/>
        <end position="424"/>
    </location>
</feature>
<dbReference type="GO" id="GO:0042773">
    <property type="term" value="P:ATP synthesis coupled electron transport"/>
    <property type="evidence" value="ECO:0007669"/>
    <property type="project" value="InterPro"/>
</dbReference>
<proteinExistence type="inferred from homology"/>
<feature type="transmembrane region" description="Helical" evidence="8">
    <location>
        <begin position="234"/>
        <end position="253"/>
    </location>
</feature>
<evidence type="ECO:0000256" key="1">
    <source>
        <dbReference type="ARBA" id="ARBA00004651"/>
    </source>
</evidence>
<dbReference type="PATRIC" id="fig|1304284.3.peg.56"/>
<comment type="similarity">
    <text evidence="2">Belongs to the CPA3 antiporters (TC 2.A.63) subunit D family.</text>
</comment>
<evidence type="ECO:0000256" key="8">
    <source>
        <dbReference type="SAM" id="Phobius"/>
    </source>
</evidence>
<evidence type="ECO:0000256" key="2">
    <source>
        <dbReference type="ARBA" id="ARBA00005346"/>
    </source>
</evidence>
<sequence length="530" mass="61121">MKFIPIYLIFIPIVTAMFVYVLHKRYFNYIIFLSQLMITYFSIKYYMFYNGFINRHVLVLGGWNEIISITLRNDQLSISFIFLSIFIWWSVIIYSWEKRKTDFKFLFFLLFLEGTFLGFIQTNDIFNMFVLIEITTIISTILIIYKKDGYSVRAGLYYLLFNSVGMIFYLIGLIFIYVVTGTLNMDIISEKINYLGENSVVILSYIFIMAAIGVKSAFFPVYNWLPKAHGAAPASISALLSGLLVKSGVYAFIRFNQVYNINLLYDLFFILGFITAISGIIFALSQKDIKQILAFHTISQIGIILMGISSMSGKAYMGGIMHIFNHSMFKSLLFMGAGYIINVYGTRRVTEIRGVFKNMPLVSIFMIIGMLSITGAPFFNGFVSKTVIKYGLKPNTIKTIMLYIINLGTSISFIKMSQIFFGEFKVQKIRSYNNEVAMLILSMMCIILGNFYIPLTKGFFGVDFSFVKVVSLMNWLNYIIALGIGYLIYKWIIEKDYNIMKKIRHLNISFGTTNFMLVVFIFIMIIWSYV</sequence>
<feature type="transmembrane region" description="Helical" evidence="8">
    <location>
        <begin position="6"/>
        <end position="22"/>
    </location>
</feature>
<evidence type="ECO:0000256" key="6">
    <source>
        <dbReference type="ARBA" id="ARBA00023136"/>
    </source>
</evidence>
<dbReference type="GO" id="GO:0008137">
    <property type="term" value="F:NADH dehydrogenase (ubiquinone) activity"/>
    <property type="evidence" value="ECO:0007669"/>
    <property type="project" value="InterPro"/>
</dbReference>
<evidence type="ECO:0000313" key="11">
    <source>
        <dbReference type="Proteomes" id="UP000013378"/>
    </source>
</evidence>